<keyword evidence="2" id="KW-1185">Reference proteome</keyword>
<gene>
    <name evidence="1" type="ORF">FPZ43_02635</name>
</gene>
<reference evidence="1 2" key="1">
    <citation type="submission" date="2019-07" db="EMBL/GenBank/DDBJ databases">
        <authorList>
            <person name="Kim J."/>
        </authorList>
    </citation>
    <scope>NUCLEOTIDE SEQUENCE [LARGE SCALE GENOMIC DNA]</scope>
    <source>
        <strain evidence="2">dk17</strain>
    </source>
</reference>
<dbReference type="Proteomes" id="UP000320042">
    <property type="component" value="Unassembled WGS sequence"/>
</dbReference>
<comment type="caution">
    <text evidence="1">The sequence shown here is derived from an EMBL/GenBank/DDBJ whole genome shotgun (WGS) entry which is preliminary data.</text>
</comment>
<accession>A0A563UJ71</accession>
<dbReference type="EMBL" id="VOEJ01000001">
    <property type="protein sequence ID" value="TWR31391.1"/>
    <property type="molecule type" value="Genomic_DNA"/>
</dbReference>
<dbReference type="AlphaFoldDB" id="A0A563UJ71"/>
<evidence type="ECO:0000313" key="1">
    <source>
        <dbReference type="EMBL" id="TWR31391.1"/>
    </source>
</evidence>
<evidence type="ECO:0000313" key="2">
    <source>
        <dbReference type="Proteomes" id="UP000320042"/>
    </source>
</evidence>
<sequence>MLRIDIPTTESTKTTATVFNEFDIPKPPNGTDTEINNDLILLFDDEEEAVAYLEAIEDYGTELDSDAPEKQILNEIVSAISNDEFVQAYLKQ</sequence>
<dbReference type="RefSeq" id="WP_146380289.1">
    <property type="nucleotide sequence ID" value="NZ_VOEJ01000001.1"/>
</dbReference>
<protein>
    <submittedName>
        <fullName evidence="1">Uncharacterized protein</fullName>
    </submittedName>
</protein>
<name>A0A563UJ71_9SPHI</name>
<proteinExistence type="predicted"/>
<organism evidence="1 2">
    <name type="scientific">Mucilaginibacter pallidiroseus</name>
    <dbReference type="NCBI Taxonomy" id="2599295"/>
    <lineage>
        <taxon>Bacteria</taxon>
        <taxon>Pseudomonadati</taxon>
        <taxon>Bacteroidota</taxon>
        <taxon>Sphingobacteriia</taxon>
        <taxon>Sphingobacteriales</taxon>
        <taxon>Sphingobacteriaceae</taxon>
        <taxon>Mucilaginibacter</taxon>
    </lineage>
</organism>
<dbReference type="OrthoDB" id="798003at2"/>